<dbReference type="Proteomes" id="UP001558632">
    <property type="component" value="Unassembled WGS sequence"/>
</dbReference>
<comment type="caution">
    <text evidence="1">The sequence shown here is derived from an EMBL/GenBank/DDBJ whole genome shotgun (WGS) entry which is preliminary data.</text>
</comment>
<gene>
    <name evidence="1" type="ORF">TSPI_10109</name>
</gene>
<evidence type="ECO:0000313" key="1">
    <source>
        <dbReference type="EMBL" id="KAL1230915.1"/>
    </source>
</evidence>
<name>A0ABR3K683_TRISP</name>
<proteinExistence type="predicted"/>
<evidence type="ECO:0000313" key="2">
    <source>
        <dbReference type="Proteomes" id="UP001558632"/>
    </source>
</evidence>
<accession>A0ABR3K683</accession>
<reference evidence="1 2" key="1">
    <citation type="submission" date="2024-07" db="EMBL/GenBank/DDBJ databases">
        <title>Enhanced genomic and transcriptomic resources for Trichinella pseudospiralis and T. spiralis underpin the discovery of pronounced molecular differences between stages and species.</title>
        <authorList>
            <person name="Pasi K.K."/>
            <person name="La Rosa G."/>
            <person name="Gomez-Morales M.A."/>
            <person name="Tosini F."/>
            <person name="Sumanam S."/>
            <person name="Young N.D."/>
            <person name="Chang B.C."/>
            <person name="Robin G.B."/>
        </authorList>
    </citation>
    <scope>NUCLEOTIDE SEQUENCE [LARGE SCALE GENOMIC DNA]</scope>
    <source>
        <strain evidence="1">ISS534</strain>
    </source>
</reference>
<keyword evidence="2" id="KW-1185">Reference proteome</keyword>
<organism evidence="1 2">
    <name type="scientific">Trichinella spiralis</name>
    <name type="common">Trichina worm</name>
    <dbReference type="NCBI Taxonomy" id="6334"/>
    <lineage>
        <taxon>Eukaryota</taxon>
        <taxon>Metazoa</taxon>
        <taxon>Ecdysozoa</taxon>
        <taxon>Nematoda</taxon>
        <taxon>Enoplea</taxon>
        <taxon>Dorylaimia</taxon>
        <taxon>Trichinellida</taxon>
        <taxon>Trichinellidae</taxon>
        <taxon>Trichinella</taxon>
    </lineage>
</organism>
<sequence length="78" mass="8430">MECGRNLTEPECGICTPRKGTASSAVESEIGKLSNAVKYAKRRAARSTSTKSVLTAITDQAPLHIAYLKFNKNVCVEN</sequence>
<dbReference type="EMBL" id="JBEUSY010000467">
    <property type="protein sequence ID" value="KAL1230915.1"/>
    <property type="molecule type" value="Genomic_DNA"/>
</dbReference>
<protein>
    <submittedName>
        <fullName evidence="1">Chloroplastic,Alpha terpineol synthase</fullName>
    </submittedName>
</protein>